<name>A0A6A7KDQ3_9FIRM</name>
<evidence type="ECO:0000259" key="1">
    <source>
        <dbReference type="Pfam" id="PF26551"/>
    </source>
</evidence>
<organism evidence="2 3">
    <name type="scientific">Alkalibaculum sporogenes</name>
    <dbReference type="NCBI Taxonomy" id="2655001"/>
    <lineage>
        <taxon>Bacteria</taxon>
        <taxon>Bacillati</taxon>
        <taxon>Bacillota</taxon>
        <taxon>Clostridia</taxon>
        <taxon>Eubacteriales</taxon>
        <taxon>Eubacteriaceae</taxon>
        <taxon>Alkalibaculum</taxon>
    </lineage>
</organism>
<dbReference type="RefSeq" id="WP_152806596.1">
    <property type="nucleotide sequence ID" value="NZ_WHNX01000043.1"/>
</dbReference>
<gene>
    <name evidence="2" type="ORF">GC105_15350</name>
</gene>
<protein>
    <recommendedName>
        <fullName evidence="1">DUF8180 domain-containing protein</fullName>
    </recommendedName>
</protein>
<dbReference type="Proteomes" id="UP000440004">
    <property type="component" value="Unassembled WGS sequence"/>
</dbReference>
<evidence type="ECO:0000313" key="3">
    <source>
        <dbReference type="Proteomes" id="UP000440004"/>
    </source>
</evidence>
<accession>A0A6A7KDQ3</accession>
<dbReference type="Pfam" id="PF26551">
    <property type="entry name" value="DUF8180"/>
    <property type="match status" value="1"/>
</dbReference>
<dbReference type="InterPro" id="IPR058493">
    <property type="entry name" value="DUF8180"/>
</dbReference>
<dbReference type="EMBL" id="WHNX01000043">
    <property type="protein sequence ID" value="MPW27153.1"/>
    <property type="molecule type" value="Genomic_DNA"/>
</dbReference>
<comment type="caution">
    <text evidence="2">The sequence shown here is derived from an EMBL/GenBank/DDBJ whole genome shotgun (WGS) entry which is preliminary data.</text>
</comment>
<sequence length="71" mass="8203">MEDIKMKELKALLNHLIGHNENHADEIKQLAQRAKDLEIEESYELMIKGTKELQNSNVSLKKAYDLLPKEA</sequence>
<keyword evidence="3" id="KW-1185">Reference proteome</keyword>
<proteinExistence type="predicted"/>
<reference evidence="2 3" key="1">
    <citation type="submission" date="2019-10" db="EMBL/GenBank/DDBJ databases">
        <title>Alkalibaculum tamaniensis sp.nov., a new alkaliphilic acetogen, isolated on methoxylated aromatics from a mud volcano.</title>
        <authorList>
            <person name="Khomyakova M.A."/>
            <person name="Merkel A.Y."/>
            <person name="Bonch-Osmolovskaya E.A."/>
            <person name="Slobodkin A.I."/>
        </authorList>
    </citation>
    <scope>NUCLEOTIDE SEQUENCE [LARGE SCALE GENOMIC DNA]</scope>
    <source>
        <strain evidence="2 3">M08DMB</strain>
    </source>
</reference>
<feature type="domain" description="DUF8180" evidence="1">
    <location>
        <begin position="9"/>
        <end position="67"/>
    </location>
</feature>
<evidence type="ECO:0000313" key="2">
    <source>
        <dbReference type="EMBL" id="MPW27153.1"/>
    </source>
</evidence>
<dbReference type="AlphaFoldDB" id="A0A6A7KDQ3"/>